<dbReference type="GO" id="GO:0004747">
    <property type="term" value="F:ribokinase activity"/>
    <property type="evidence" value="ECO:0007669"/>
    <property type="project" value="UniProtKB-UniRule"/>
</dbReference>
<feature type="binding site" evidence="9">
    <location>
        <begin position="10"/>
        <end position="12"/>
    </location>
    <ligand>
        <name>substrate</name>
    </ligand>
</feature>
<evidence type="ECO:0000256" key="5">
    <source>
        <dbReference type="ARBA" id="ARBA00022840"/>
    </source>
</evidence>
<keyword evidence="2 9" id="KW-0479">Metal-binding</keyword>
<evidence type="ECO:0000313" key="12">
    <source>
        <dbReference type="Proteomes" id="UP000466864"/>
    </source>
</evidence>
<comment type="pathway">
    <text evidence="9">Carbohydrate metabolism; D-ribose degradation; D-ribose 5-phosphate from beta-D-ribopyranose: step 2/2.</text>
</comment>
<evidence type="ECO:0000256" key="6">
    <source>
        <dbReference type="ARBA" id="ARBA00022842"/>
    </source>
</evidence>
<comment type="similarity">
    <text evidence="9">Belongs to the carbohydrate kinase PfkB family. Ribokinase subfamily.</text>
</comment>
<comment type="function">
    <text evidence="9">Catalyzes the phosphorylation of ribose at O-5 in a reaction requiring ATP and magnesium. The resulting D-ribose-5-phosphate can then be used either for sythesis of nucleotides, histidine, and tryptophan, or as a component of the pentose phosphate pathway.</text>
</comment>
<dbReference type="AlphaFoldDB" id="A0A7X2TP58"/>
<feature type="binding site" evidence="9">
    <location>
        <position position="276"/>
    </location>
    <ligand>
        <name>K(+)</name>
        <dbReference type="ChEBI" id="CHEBI:29103"/>
    </ligand>
</feature>
<comment type="subcellular location">
    <subcellularLocation>
        <location evidence="9">Cytoplasm</location>
    </subcellularLocation>
</comment>
<feature type="binding site" evidence="9">
    <location>
        <position position="242"/>
    </location>
    <ligand>
        <name>K(+)</name>
        <dbReference type="ChEBI" id="CHEBI:29103"/>
    </ligand>
</feature>
<feature type="binding site" evidence="9">
    <location>
        <position position="246"/>
    </location>
    <ligand>
        <name>substrate</name>
    </ligand>
</feature>
<dbReference type="GO" id="GO:0019303">
    <property type="term" value="P:D-ribose catabolic process"/>
    <property type="evidence" value="ECO:0007669"/>
    <property type="project" value="UniProtKB-UniRule"/>
</dbReference>
<dbReference type="PANTHER" id="PTHR10584">
    <property type="entry name" value="SUGAR KINASE"/>
    <property type="match status" value="1"/>
</dbReference>
<evidence type="ECO:0000259" key="10">
    <source>
        <dbReference type="Pfam" id="PF00294"/>
    </source>
</evidence>
<comment type="activity regulation">
    <text evidence="9">Activated by a monovalent cation that binds near, but not in, the active site. The most likely occupant of the site in vivo is potassium. Ion binding induces a conformational change that may alter substrate affinity.</text>
</comment>
<feature type="binding site" evidence="9">
    <location>
        <position position="279"/>
    </location>
    <ligand>
        <name>K(+)</name>
        <dbReference type="ChEBI" id="CHEBI:29103"/>
    </ligand>
</feature>
<reference evidence="11 12" key="1">
    <citation type="submission" date="2019-08" db="EMBL/GenBank/DDBJ databases">
        <title>In-depth cultivation of the pig gut microbiome towards novel bacterial diversity and tailored functional studies.</title>
        <authorList>
            <person name="Wylensek D."/>
            <person name="Hitch T.C.A."/>
            <person name="Clavel T."/>
        </authorList>
    </citation>
    <scope>NUCLEOTIDE SEQUENCE [LARGE SCALE GENOMIC DNA]</scope>
    <source>
        <strain evidence="11 12">Oil+RF-744-WCA-WT-13</strain>
    </source>
</reference>
<evidence type="ECO:0000256" key="9">
    <source>
        <dbReference type="HAMAP-Rule" id="MF_01987"/>
    </source>
</evidence>
<dbReference type="GO" id="GO:0046872">
    <property type="term" value="F:metal ion binding"/>
    <property type="evidence" value="ECO:0007669"/>
    <property type="project" value="UniProtKB-KW"/>
</dbReference>
<keyword evidence="3 9" id="KW-0547">Nucleotide-binding</keyword>
<dbReference type="CDD" id="cd01174">
    <property type="entry name" value="ribokinase"/>
    <property type="match status" value="1"/>
</dbReference>
<evidence type="ECO:0000256" key="1">
    <source>
        <dbReference type="ARBA" id="ARBA00022679"/>
    </source>
</evidence>
<keyword evidence="6 9" id="KW-0460">Magnesium</keyword>
<dbReference type="SUPFAM" id="SSF53613">
    <property type="entry name" value="Ribokinase-like"/>
    <property type="match status" value="1"/>
</dbReference>
<dbReference type="HAMAP" id="MF_01987">
    <property type="entry name" value="Ribokinase"/>
    <property type="match status" value="1"/>
</dbReference>
<protein>
    <recommendedName>
        <fullName evidence="9">Ribokinase</fullName>
        <shortName evidence="9">RK</shortName>
        <ecNumber evidence="9">2.7.1.15</ecNumber>
    </recommendedName>
</protein>
<gene>
    <name evidence="9" type="primary">rbsK</name>
    <name evidence="11" type="ORF">FYJ60_03925</name>
</gene>
<keyword evidence="5 9" id="KW-0067">ATP-binding</keyword>
<evidence type="ECO:0000256" key="2">
    <source>
        <dbReference type="ARBA" id="ARBA00022723"/>
    </source>
</evidence>
<dbReference type="PRINTS" id="PR00990">
    <property type="entry name" value="RIBOKINASE"/>
</dbReference>
<evidence type="ECO:0000256" key="4">
    <source>
        <dbReference type="ARBA" id="ARBA00022777"/>
    </source>
</evidence>
<comment type="catalytic activity">
    <reaction evidence="9">
        <text>D-ribose + ATP = D-ribose 5-phosphate + ADP + H(+)</text>
        <dbReference type="Rhea" id="RHEA:13697"/>
        <dbReference type="ChEBI" id="CHEBI:15378"/>
        <dbReference type="ChEBI" id="CHEBI:30616"/>
        <dbReference type="ChEBI" id="CHEBI:47013"/>
        <dbReference type="ChEBI" id="CHEBI:78346"/>
        <dbReference type="ChEBI" id="CHEBI:456216"/>
        <dbReference type="EC" id="2.7.1.15"/>
    </reaction>
</comment>
<dbReference type="InterPro" id="IPR011877">
    <property type="entry name" value="Ribokinase"/>
</dbReference>
<feature type="binding site" evidence="9">
    <location>
        <position position="281"/>
    </location>
    <ligand>
        <name>K(+)</name>
        <dbReference type="ChEBI" id="CHEBI:29103"/>
    </ligand>
</feature>
<feature type="binding site" evidence="9">
    <location>
        <begin position="214"/>
        <end position="219"/>
    </location>
    <ligand>
        <name>ATP</name>
        <dbReference type="ChEBI" id="CHEBI:30616"/>
    </ligand>
</feature>
<feature type="binding site" evidence="9">
    <location>
        <begin position="245"/>
        <end position="246"/>
    </location>
    <ligand>
        <name>ATP</name>
        <dbReference type="ChEBI" id="CHEBI:30616"/>
    </ligand>
</feature>
<feature type="binding site" evidence="9">
    <location>
        <position position="240"/>
    </location>
    <ligand>
        <name>K(+)</name>
        <dbReference type="ChEBI" id="CHEBI:29103"/>
    </ligand>
</feature>
<comment type="caution">
    <text evidence="9">Lacks conserved residue(s) required for the propagation of feature annotation.</text>
</comment>
<dbReference type="GO" id="GO:0005524">
    <property type="term" value="F:ATP binding"/>
    <property type="evidence" value="ECO:0007669"/>
    <property type="project" value="UniProtKB-UniRule"/>
</dbReference>
<sequence>MKVLNFGSLNIDYVYRVDHILVRGETLLSDDRKVYAGGKGLNQSVALGRAGLDVWHAGNIGQEGKLLLDVLRDAHVHTEFVRIREDIPCGHTVIQNDKEGDNCILLFGGANQGVTEEQVNDVLGHFHAGDYLILQNEVNCLAVIMNKAHERGMKIVLNPSPINEQISTLPLNFVDYFFVNEIEAGLLTGIKSRAAGELVPAVRRRFPETKVILTLGAEGSFYIEGETVLHQDIFRVETVDTTAAGDTFSGYFMAGILRGKNPAEALRLASKAAALAVSRRGAAPSIPTMGEVLDFPA</sequence>
<keyword evidence="7 9" id="KW-0630">Potassium</keyword>
<evidence type="ECO:0000256" key="3">
    <source>
        <dbReference type="ARBA" id="ARBA00022741"/>
    </source>
</evidence>
<dbReference type="EC" id="2.7.1.15" evidence="9"/>
<keyword evidence="8 9" id="KW-0119">Carbohydrate metabolism</keyword>
<feature type="domain" description="Carbohydrate kinase PfkB" evidence="10">
    <location>
        <begin position="2"/>
        <end position="288"/>
    </location>
</feature>
<proteinExistence type="inferred from homology"/>
<dbReference type="PANTHER" id="PTHR10584:SF166">
    <property type="entry name" value="RIBOKINASE"/>
    <property type="match status" value="1"/>
</dbReference>
<accession>A0A7X2TP58</accession>
<evidence type="ECO:0000256" key="8">
    <source>
        <dbReference type="ARBA" id="ARBA00023277"/>
    </source>
</evidence>
<comment type="subunit">
    <text evidence="9">Homodimer.</text>
</comment>
<keyword evidence="9" id="KW-0963">Cytoplasm</keyword>
<feature type="binding site" evidence="9">
    <location>
        <begin position="38"/>
        <end position="42"/>
    </location>
    <ligand>
        <name>substrate</name>
    </ligand>
</feature>
<keyword evidence="4 9" id="KW-0418">Kinase</keyword>
<name>A0A7X2TP58_9FIRM</name>
<dbReference type="InterPro" id="IPR011611">
    <property type="entry name" value="PfkB_dom"/>
</dbReference>
<dbReference type="InterPro" id="IPR002139">
    <property type="entry name" value="Ribo/fructo_kinase"/>
</dbReference>
<comment type="caution">
    <text evidence="11">The sequence shown here is derived from an EMBL/GenBank/DDBJ whole genome shotgun (WGS) entry which is preliminary data.</text>
</comment>
<keyword evidence="12" id="KW-1185">Reference proteome</keyword>
<organism evidence="11 12">
    <name type="scientific">Bilifractor porci</name>
    <dbReference type="NCBI Taxonomy" id="2606636"/>
    <lineage>
        <taxon>Bacteria</taxon>
        <taxon>Bacillati</taxon>
        <taxon>Bacillota</taxon>
        <taxon>Clostridia</taxon>
        <taxon>Lachnospirales</taxon>
        <taxon>Lachnospiraceae</taxon>
        <taxon>Bilifractor</taxon>
    </lineage>
</organism>
<dbReference type="EMBL" id="VUMV01000002">
    <property type="protein sequence ID" value="MST81461.1"/>
    <property type="molecule type" value="Genomic_DNA"/>
</dbReference>
<dbReference type="GO" id="GO:0005737">
    <property type="term" value="C:cytoplasm"/>
    <property type="evidence" value="ECO:0007669"/>
    <property type="project" value="UniProtKB-SubCell"/>
</dbReference>
<dbReference type="Pfam" id="PF00294">
    <property type="entry name" value="PfkB"/>
    <property type="match status" value="1"/>
</dbReference>
<comment type="cofactor">
    <cofactor evidence="9">
        <name>Mg(2+)</name>
        <dbReference type="ChEBI" id="CHEBI:18420"/>
    </cofactor>
    <text evidence="9">Requires a divalent cation, most likely magnesium in vivo, as an electrophilic catalyst to aid phosphoryl group transfer. It is the chelate of the metal and the nucleotide that is the actual substrate.</text>
</comment>
<dbReference type="Proteomes" id="UP000466864">
    <property type="component" value="Unassembled WGS sequence"/>
</dbReference>
<evidence type="ECO:0000313" key="11">
    <source>
        <dbReference type="EMBL" id="MST81461.1"/>
    </source>
</evidence>
<dbReference type="UniPathway" id="UPA00916">
    <property type="reaction ID" value="UER00889"/>
</dbReference>
<feature type="binding site" evidence="9">
    <location>
        <position position="285"/>
    </location>
    <ligand>
        <name>K(+)</name>
        <dbReference type="ChEBI" id="CHEBI:29103"/>
    </ligand>
</feature>
<evidence type="ECO:0000256" key="7">
    <source>
        <dbReference type="ARBA" id="ARBA00022958"/>
    </source>
</evidence>
<feature type="binding site" evidence="9">
    <location>
        <position position="137"/>
    </location>
    <ligand>
        <name>substrate</name>
    </ligand>
</feature>
<feature type="active site" description="Proton acceptor" evidence="9">
    <location>
        <position position="246"/>
    </location>
</feature>
<dbReference type="RefSeq" id="WP_154457266.1">
    <property type="nucleotide sequence ID" value="NZ_VUMV01000002.1"/>
</dbReference>
<keyword evidence="1 9" id="KW-0808">Transferase</keyword>
<feature type="binding site" evidence="9">
    <location>
        <position position="180"/>
    </location>
    <ligand>
        <name>ATP</name>
        <dbReference type="ChEBI" id="CHEBI:30616"/>
    </ligand>
</feature>
<dbReference type="InterPro" id="IPR029056">
    <property type="entry name" value="Ribokinase-like"/>
</dbReference>
<dbReference type="Gene3D" id="3.40.1190.20">
    <property type="match status" value="1"/>
</dbReference>